<dbReference type="InterPro" id="IPR001387">
    <property type="entry name" value="Cro/C1-type_HTH"/>
</dbReference>
<evidence type="ECO:0000313" key="3">
    <source>
        <dbReference type="Proteomes" id="UP000326598"/>
    </source>
</evidence>
<evidence type="ECO:0000259" key="1">
    <source>
        <dbReference type="PROSITE" id="PS50943"/>
    </source>
</evidence>
<accession>A0A5J6I456</accession>
<gene>
    <name evidence="2" type="ORF">CP976_06725</name>
</gene>
<feature type="domain" description="HTH cro/C1-type" evidence="1">
    <location>
        <begin position="104"/>
        <end position="163"/>
    </location>
</feature>
<evidence type="ECO:0000313" key="2">
    <source>
        <dbReference type="EMBL" id="QEV23867.1"/>
    </source>
</evidence>
<dbReference type="PROSITE" id="PS50943">
    <property type="entry name" value="HTH_CROC1"/>
    <property type="match status" value="1"/>
</dbReference>
<dbReference type="SMART" id="SM00530">
    <property type="entry name" value="HTH_XRE"/>
    <property type="match status" value="1"/>
</dbReference>
<dbReference type="Gene3D" id="1.10.260.40">
    <property type="entry name" value="lambda repressor-like DNA-binding domains"/>
    <property type="match status" value="1"/>
</dbReference>
<protein>
    <submittedName>
        <fullName evidence="2">Helix-turn-helix domain-containing protein</fullName>
    </submittedName>
</protein>
<reference evidence="2 3" key="1">
    <citation type="submission" date="2017-09" db="EMBL/GenBank/DDBJ databases">
        <authorList>
            <person name="Lee N."/>
            <person name="Cho B.-K."/>
        </authorList>
    </citation>
    <scope>NUCLEOTIDE SEQUENCE [LARGE SCALE GENOMIC DNA]</scope>
    <source>
        <strain evidence="2 3">ATCC 13740</strain>
    </source>
</reference>
<dbReference type="AlphaFoldDB" id="A0A5J6I456"/>
<dbReference type="KEGG" id="scoe:CP976_06725"/>
<dbReference type="CDD" id="cd00093">
    <property type="entry name" value="HTH_XRE"/>
    <property type="match status" value="1"/>
</dbReference>
<dbReference type="Pfam" id="PF13560">
    <property type="entry name" value="HTH_31"/>
    <property type="match status" value="1"/>
</dbReference>
<sequence>MYAGPSPRHRRSASADVVPSTGYSVATCLGDRNSSFTARLSFQDQALPTCITCSYNAAMETLAPETGCATRSELLLNLLPMADQQRGRRAIEVGPTGRTVAANIARLRERRGLTTRQLSGALERAGRNIPASGITRMEKGERVVTADELAALAVAFGVSPTALLLPLTDRADDRVEVTGGGEVDALAAWEWGIGRLPLTVTPGREKTELVEHRLFGAPQWLSEHVGYSVRMAVSRPAVPTEEGRKAMDEIRKRYKEQTGEDIDPDVLLSRLLGVDVKDGEDG</sequence>
<proteinExistence type="predicted"/>
<name>A0A5J6I456_STRC4</name>
<dbReference type="SUPFAM" id="SSF47413">
    <property type="entry name" value="lambda repressor-like DNA-binding domains"/>
    <property type="match status" value="1"/>
</dbReference>
<dbReference type="Proteomes" id="UP000326598">
    <property type="component" value="Chromosome"/>
</dbReference>
<dbReference type="EMBL" id="CP023694">
    <property type="protein sequence ID" value="QEV23867.1"/>
    <property type="molecule type" value="Genomic_DNA"/>
</dbReference>
<dbReference type="InterPro" id="IPR010982">
    <property type="entry name" value="Lambda_DNA-bd_dom_sf"/>
</dbReference>
<dbReference type="GO" id="GO:0003677">
    <property type="term" value="F:DNA binding"/>
    <property type="evidence" value="ECO:0007669"/>
    <property type="project" value="InterPro"/>
</dbReference>
<organism evidence="2 3">
    <name type="scientific">Streptomyces coeruleorubidus</name>
    <dbReference type="NCBI Taxonomy" id="116188"/>
    <lineage>
        <taxon>Bacteria</taxon>
        <taxon>Bacillati</taxon>
        <taxon>Actinomycetota</taxon>
        <taxon>Actinomycetes</taxon>
        <taxon>Kitasatosporales</taxon>
        <taxon>Streptomycetaceae</taxon>
        <taxon>Streptomyces</taxon>
    </lineage>
</organism>